<feature type="non-terminal residue" evidence="2">
    <location>
        <position position="1"/>
    </location>
</feature>
<proteinExistence type="predicted"/>
<gene>
    <name evidence="2" type="ORF">PCOR1329_LOCUS39816</name>
</gene>
<keyword evidence="3" id="KW-1185">Reference proteome</keyword>
<evidence type="ECO:0000256" key="1">
    <source>
        <dbReference type="SAM" id="MobiDB-lite"/>
    </source>
</evidence>
<evidence type="ECO:0000313" key="3">
    <source>
        <dbReference type="Proteomes" id="UP001189429"/>
    </source>
</evidence>
<feature type="region of interest" description="Disordered" evidence="1">
    <location>
        <begin position="251"/>
        <end position="288"/>
    </location>
</feature>
<evidence type="ECO:0000313" key="2">
    <source>
        <dbReference type="EMBL" id="CAK0846263.1"/>
    </source>
</evidence>
<organism evidence="2 3">
    <name type="scientific">Prorocentrum cordatum</name>
    <dbReference type="NCBI Taxonomy" id="2364126"/>
    <lineage>
        <taxon>Eukaryota</taxon>
        <taxon>Sar</taxon>
        <taxon>Alveolata</taxon>
        <taxon>Dinophyceae</taxon>
        <taxon>Prorocentrales</taxon>
        <taxon>Prorocentraceae</taxon>
        <taxon>Prorocentrum</taxon>
    </lineage>
</organism>
<accession>A0ABN9TJX5</accession>
<name>A0ABN9TJX5_9DINO</name>
<protein>
    <recommendedName>
        <fullName evidence="4">Transcription initiation factor IIF subunit beta</fullName>
    </recommendedName>
</protein>
<reference evidence="2" key="1">
    <citation type="submission" date="2023-10" db="EMBL/GenBank/DDBJ databases">
        <authorList>
            <person name="Chen Y."/>
            <person name="Shah S."/>
            <person name="Dougan E. K."/>
            <person name="Thang M."/>
            <person name="Chan C."/>
        </authorList>
    </citation>
    <scope>NUCLEOTIDE SEQUENCE [LARGE SCALE GENOMIC DNA]</scope>
</reference>
<comment type="caution">
    <text evidence="2">The sequence shown here is derived from an EMBL/GenBank/DDBJ whole genome shotgun (WGS) entry which is preliminary data.</text>
</comment>
<feature type="compositionally biased region" description="Pro residues" evidence="1">
    <location>
        <begin position="260"/>
        <end position="280"/>
    </location>
</feature>
<dbReference type="EMBL" id="CAUYUJ010014810">
    <property type="protein sequence ID" value="CAK0846263.1"/>
    <property type="molecule type" value="Genomic_DNA"/>
</dbReference>
<dbReference type="Proteomes" id="UP001189429">
    <property type="component" value="Unassembled WGS sequence"/>
</dbReference>
<evidence type="ECO:0008006" key="4">
    <source>
        <dbReference type="Google" id="ProtNLM"/>
    </source>
</evidence>
<sequence length="305" mass="31756">GPSCGVWAPVGRPRGPMATERAPILLKVPKWISESWLAAAPGVEVASVDLQAGVLRLPAGSGKVSQPSTLALVQRDAPELFAYPKGDGDVAVHGPVVALTVTADARDGGYRGLVEQRAQDSFSKSSASRTVGSEKKILHLDTKPTVELKVGTAIPKTRQELYDLFMAEGPPASEIMAAVSDLLQAAGREGLTCEQLLERLPLGPSFVAVRRALVVLAEPREEAGQRRFVYGPLYRRPGWARAAPAQRAAPVSRFSDLAPAAPPPAPAPAPVPAKPSPAPARAPAAAPAASVAASAAAGPLLKRKR</sequence>